<evidence type="ECO:0000313" key="7">
    <source>
        <dbReference type="Proteomes" id="UP000576087"/>
    </source>
</evidence>
<keyword evidence="6" id="KW-1185">Reference proteome</keyword>
<dbReference type="EMBL" id="JACIHM010000001">
    <property type="protein sequence ID" value="MBB4445297.1"/>
    <property type="molecule type" value="Genomic_DNA"/>
</dbReference>
<proteinExistence type="predicted"/>
<dbReference type="Proteomes" id="UP000520770">
    <property type="component" value="Unassembled WGS sequence"/>
</dbReference>
<dbReference type="Proteomes" id="UP000524535">
    <property type="component" value="Unassembled WGS sequence"/>
</dbReference>
<comment type="caution">
    <text evidence="3">The sequence shown here is derived from an EMBL/GenBank/DDBJ whole genome shotgun (WGS) entry which is preliminary data.</text>
</comment>
<organism evidence="3 6">
    <name type="scientific">Aliirhizobium cellulosilyticum</name>
    <dbReference type="NCBI Taxonomy" id="393664"/>
    <lineage>
        <taxon>Bacteria</taxon>
        <taxon>Pseudomonadati</taxon>
        <taxon>Pseudomonadota</taxon>
        <taxon>Alphaproteobacteria</taxon>
        <taxon>Hyphomicrobiales</taxon>
        <taxon>Rhizobiaceae</taxon>
        <taxon>Aliirhizobium</taxon>
    </lineage>
</organism>
<evidence type="ECO:0000313" key="4">
    <source>
        <dbReference type="EMBL" id="MBB4445297.1"/>
    </source>
</evidence>
<evidence type="ECO:0000313" key="2">
    <source>
        <dbReference type="EMBL" id="MBB4346997.1"/>
    </source>
</evidence>
<accession>A0A7W6TBU3</accession>
<dbReference type="AlphaFoldDB" id="A0A7W6TBU3"/>
<dbReference type="EMBL" id="JACIGY010000001">
    <property type="protein sequence ID" value="MBB4410609.1"/>
    <property type="molecule type" value="Genomic_DNA"/>
</dbReference>
<dbReference type="EMBL" id="JACIGW010000001">
    <property type="protein sequence ID" value="MBB4346997.1"/>
    <property type="molecule type" value="Genomic_DNA"/>
</dbReference>
<feature type="region of interest" description="Disordered" evidence="1">
    <location>
        <begin position="43"/>
        <end position="65"/>
    </location>
</feature>
<evidence type="ECO:0000313" key="5">
    <source>
        <dbReference type="Proteomes" id="UP000520770"/>
    </source>
</evidence>
<evidence type="ECO:0000256" key="1">
    <source>
        <dbReference type="SAM" id="MobiDB-lite"/>
    </source>
</evidence>
<dbReference type="Proteomes" id="UP000576087">
    <property type="component" value="Unassembled WGS sequence"/>
</dbReference>
<sequence length="65" mass="7414">MEMEVAPQDDSFLMFETVFRKHGDLPEVLNFSVQLKRYRFDSESGGNACRTQGVHSPARLHSRTG</sequence>
<evidence type="ECO:0000313" key="6">
    <source>
        <dbReference type="Proteomes" id="UP000524535"/>
    </source>
</evidence>
<gene>
    <name evidence="3" type="ORF">GGE31_001080</name>
    <name evidence="2" type="ORF">GGE33_000705</name>
    <name evidence="4" type="ORF">GGE35_001079</name>
</gene>
<reference evidence="5 6" key="1">
    <citation type="submission" date="2020-08" db="EMBL/GenBank/DDBJ databases">
        <title>Genomic Encyclopedia of Type Strains, Phase IV (KMG-V): Genome sequencing to study the core and pangenomes of soil and plant-associated prokaryotes.</title>
        <authorList>
            <person name="Whitman W."/>
        </authorList>
    </citation>
    <scope>NUCLEOTIDE SEQUENCE [LARGE SCALE GENOMIC DNA]</scope>
    <source>
        <strain evidence="3 6">SEMIA 444</strain>
        <strain evidence="2 5">SEMIA 448</strain>
        <strain evidence="4 7">SEMIA 452</strain>
    </source>
</reference>
<protein>
    <submittedName>
        <fullName evidence="3">Uncharacterized protein</fullName>
    </submittedName>
</protein>
<evidence type="ECO:0000313" key="3">
    <source>
        <dbReference type="EMBL" id="MBB4410609.1"/>
    </source>
</evidence>
<name>A0A7W6TBU3_9HYPH</name>